<organism evidence="1 2">
    <name type="scientific">Cichorium intybus</name>
    <name type="common">Chicory</name>
    <dbReference type="NCBI Taxonomy" id="13427"/>
    <lineage>
        <taxon>Eukaryota</taxon>
        <taxon>Viridiplantae</taxon>
        <taxon>Streptophyta</taxon>
        <taxon>Embryophyta</taxon>
        <taxon>Tracheophyta</taxon>
        <taxon>Spermatophyta</taxon>
        <taxon>Magnoliopsida</taxon>
        <taxon>eudicotyledons</taxon>
        <taxon>Gunneridae</taxon>
        <taxon>Pentapetalae</taxon>
        <taxon>asterids</taxon>
        <taxon>campanulids</taxon>
        <taxon>Asterales</taxon>
        <taxon>Asteraceae</taxon>
        <taxon>Cichorioideae</taxon>
        <taxon>Cichorieae</taxon>
        <taxon>Cichoriinae</taxon>
        <taxon>Cichorium</taxon>
    </lineage>
</organism>
<reference evidence="1 2" key="2">
    <citation type="journal article" date="2022" name="Mol. Ecol. Resour.">
        <title>The genomes of chicory, endive, great burdock and yacon provide insights into Asteraceae paleo-polyploidization history and plant inulin production.</title>
        <authorList>
            <person name="Fan W."/>
            <person name="Wang S."/>
            <person name="Wang H."/>
            <person name="Wang A."/>
            <person name="Jiang F."/>
            <person name="Liu H."/>
            <person name="Zhao H."/>
            <person name="Xu D."/>
            <person name="Zhang Y."/>
        </authorList>
    </citation>
    <scope>NUCLEOTIDE SEQUENCE [LARGE SCALE GENOMIC DNA]</scope>
    <source>
        <strain evidence="2">cv. Punajuju</strain>
        <tissue evidence="1">Leaves</tissue>
    </source>
</reference>
<accession>A0ACB8YWK1</accession>
<evidence type="ECO:0000313" key="2">
    <source>
        <dbReference type="Proteomes" id="UP001055811"/>
    </source>
</evidence>
<reference evidence="2" key="1">
    <citation type="journal article" date="2022" name="Mol. Ecol. Resour.">
        <title>The genomes of chicory, endive, great burdock and yacon provide insights into Asteraceae palaeo-polyploidization history and plant inulin production.</title>
        <authorList>
            <person name="Fan W."/>
            <person name="Wang S."/>
            <person name="Wang H."/>
            <person name="Wang A."/>
            <person name="Jiang F."/>
            <person name="Liu H."/>
            <person name="Zhao H."/>
            <person name="Xu D."/>
            <person name="Zhang Y."/>
        </authorList>
    </citation>
    <scope>NUCLEOTIDE SEQUENCE [LARGE SCALE GENOMIC DNA]</scope>
    <source>
        <strain evidence="2">cv. Punajuju</strain>
    </source>
</reference>
<name>A0ACB8YWK1_CICIN</name>
<dbReference type="EMBL" id="CM042017">
    <property type="protein sequence ID" value="KAI3689773.1"/>
    <property type="molecule type" value="Genomic_DNA"/>
</dbReference>
<dbReference type="Proteomes" id="UP001055811">
    <property type="component" value="Linkage Group LG09"/>
</dbReference>
<evidence type="ECO:0000313" key="1">
    <source>
        <dbReference type="EMBL" id="KAI3689773.1"/>
    </source>
</evidence>
<protein>
    <submittedName>
        <fullName evidence="1">Uncharacterized protein</fullName>
    </submittedName>
</protein>
<gene>
    <name evidence="1" type="ORF">L2E82_47740</name>
</gene>
<proteinExistence type="predicted"/>
<keyword evidence="2" id="KW-1185">Reference proteome</keyword>
<comment type="caution">
    <text evidence="1">The sequence shown here is derived from an EMBL/GenBank/DDBJ whole genome shotgun (WGS) entry which is preliminary data.</text>
</comment>
<sequence length="84" mass="9409">MSNNALALILRILMLTVTAAETMEVALSENRGWGHGRGGEGEVVVLNWRRVKQWIRKFGSSWDFEASPKVIFGDVSLCIKYALN</sequence>